<evidence type="ECO:0000313" key="2">
    <source>
        <dbReference type="EMBL" id="KKM63905.1"/>
    </source>
</evidence>
<dbReference type="SUPFAM" id="SSF53335">
    <property type="entry name" value="S-adenosyl-L-methionine-dependent methyltransferases"/>
    <property type="match status" value="1"/>
</dbReference>
<dbReference type="Pfam" id="PF05050">
    <property type="entry name" value="Methyltransf_21"/>
    <property type="match status" value="1"/>
</dbReference>
<dbReference type="AlphaFoldDB" id="A0A0F9LHX9"/>
<accession>A0A0F9LHX9</accession>
<dbReference type="InterPro" id="IPR052514">
    <property type="entry name" value="SAM-dependent_MTase"/>
</dbReference>
<dbReference type="InterPro" id="IPR029063">
    <property type="entry name" value="SAM-dependent_MTases_sf"/>
</dbReference>
<comment type="caution">
    <text evidence="2">The sequence shown here is derived from an EMBL/GenBank/DDBJ whole genome shotgun (WGS) entry which is preliminary data.</text>
</comment>
<protein>
    <recommendedName>
        <fullName evidence="1">Methyltransferase FkbM domain-containing protein</fullName>
    </recommendedName>
</protein>
<dbReference type="EMBL" id="LAZR01011005">
    <property type="protein sequence ID" value="KKM63905.1"/>
    <property type="molecule type" value="Genomic_DNA"/>
</dbReference>
<feature type="domain" description="Methyltransferase FkbM" evidence="1">
    <location>
        <begin position="65"/>
        <end position="219"/>
    </location>
</feature>
<evidence type="ECO:0000259" key="1">
    <source>
        <dbReference type="Pfam" id="PF05050"/>
    </source>
</evidence>
<dbReference type="PANTHER" id="PTHR34203">
    <property type="entry name" value="METHYLTRANSFERASE, FKBM FAMILY PROTEIN"/>
    <property type="match status" value="1"/>
</dbReference>
<proteinExistence type="predicted"/>
<organism evidence="2">
    <name type="scientific">marine sediment metagenome</name>
    <dbReference type="NCBI Taxonomy" id="412755"/>
    <lineage>
        <taxon>unclassified sequences</taxon>
        <taxon>metagenomes</taxon>
        <taxon>ecological metagenomes</taxon>
    </lineage>
</organism>
<dbReference type="InterPro" id="IPR006342">
    <property type="entry name" value="FkbM_mtfrase"/>
</dbReference>
<dbReference type="NCBIfam" id="TIGR01444">
    <property type="entry name" value="fkbM_fam"/>
    <property type="match status" value="1"/>
</dbReference>
<name>A0A0F9LHX9_9ZZZZ</name>
<dbReference type="PANTHER" id="PTHR34203:SF15">
    <property type="entry name" value="SLL1173 PROTEIN"/>
    <property type="match status" value="1"/>
</dbReference>
<dbReference type="Gene3D" id="3.40.50.150">
    <property type="entry name" value="Vaccinia Virus protein VP39"/>
    <property type="match status" value="1"/>
</dbReference>
<gene>
    <name evidence="2" type="ORF">LCGC14_1506720</name>
</gene>
<reference evidence="2" key="1">
    <citation type="journal article" date="2015" name="Nature">
        <title>Complex archaea that bridge the gap between prokaryotes and eukaryotes.</title>
        <authorList>
            <person name="Spang A."/>
            <person name="Saw J.H."/>
            <person name="Jorgensen S.L."/>
            <person name="Zaremba-Niedzwiedzka K."/>
            <person name="Martijn J."/>
            <person name="Lind A.E."/>
            <person name="van Eijk R."/>
            <person name="Schleper C."/>
            <person name="Guy L."/>
            <person name="Ettema T.J."/>
        </authorList>
    </citation>
    <scope>NUCLEOTIDE SEQUENCE</scope>
</reference>
<sequence>MNEKHEKDLILSSGFNSLKKCRYGMVLYNHNDMYVGKSFDCYGEFSEKEIELFRQLIRPGDIVLDIGANIGPHTLYFSKAVGQKGIVLAFEPQRIIFQTLCANMALNSVLNVQCFNSAVGEIPGLITVPILDYNAESNFGGLNLGTSESGEQVPVLPIDSLNLPRCNFLKIDVEGMEIKVLDGARDTIQKHKPLLYVENDRKENSSALIEYISTLGYKMYLHLSPLFNKDNFYKNSTNVFGNIVSLNLLCFHSTVNANVSGLTPVEGPQDIPFD</sequence>